<dbReference type="AlphaFoldDB" id="A0A833UQC3"/>
<sequence length="238" mass="28036">MTSSNRISSNEGRLIFHTNYEKSRVNYDAQDRINLKETTNLCRADDGYLTACSGWENLIKVKKIVPYTFCIPQHLWDHIKNRQPFEYDMALRFGLEFDLKEIEKDNPGLIYTEYFHTMMYLRFATYLYKISRDKSLIAATELLKDSFDIRVAAHYKNLNDIIKLTPAGYGMFDKARYTALAAGNRDNRGPFMIGHRLYQMIFNKNGISKPMNFAEQNMAIRFLNQKSMIIFKLRDWKD</sequence>
<comment type="caution">
    <text evidence="1">The sequence shown here is derived from an EMBL/GenBank/DDBJ whole genome shotgun (WGS) entry which is preliminary data.</text>
</comment>
<reference evidence="2" key="1">
    <citation type="journal article" date="2020" name="MBio">
        <title>Horizontal gene transfer to a defensive symbiont with a reduced genome amongst a multipartite beetle microbiome.</title>
        <authorList>
            <person name="Waterworth S.C."/>
            <person name="Florez L.V."/>
            <person name="Rees E.R."/>
            <person name="Hertweck C."/>
            <person name="Kaltenpoth M."/>
            <person name="Kwan J.C."/>
        </authorList>
    </citation>
    <scope>NUCLEOTIDE SEQUENCE [LARGE SCALE GENOMIC DNA]</scope>
</reference>
<organism evidence="1 2">
    <name type="scientific">Acinetobacter bereziniae</name>
    <name type="common">Acinetobacter genomosp. 10</name>
    <dbReference type="NCBI Taxonomy" id="106648"/>
    <lineage>
        <taxon>Bacteria</taxon>
        <taxon>Pseudomonadati</taxon>
        <taxon>Pseudomonadota</taxon>
        <taxon>Gammaproteobacteria</taxon>
        <taxon>Moraxellales</taxon>
        <taxon>Moraxellaceae</taxon>
        <taxon>Acinetobacter</taxon>
    </lineage>
</organism>
<gene>
    <name evidence="1" type="ORF">GAK29_01606</name>
</gene>
<protein>
    <submittedName>
        <fullName evidence="1">Uncharacterized protein</fullName>
    </submittedName>
</protein>
<dbReference type="Proteomes" id="UP000490535">
    <property type="component" value="Unassembled WGS sequence"/>
</dbReference>
<evidence type="ECO:0000313" key="1">
    <source>
        <dbReference type="EMBL" id="KAF1025936.1"/>
    </source>
</evidence>
<proteinExistence type="predicted"/>
<name>A0A833UQC3_ACIBZ</name>
<dbReference type="EMBL" id="WNDP01000031">
    <property type="protein sequence ID" value="KAF1025936.1"/>
    <property type="molecule type" value="Genomic_DNA"/>
</dbReference>
<accession>A0A833UQC3</accession>
<evidence type="ECO:0000313" key="2">
    <source>
        <dbReference type="Proteomes" id="UP000490535"/>
    </source>
</evidence>